<dbReference type="EMBL" id="JACGCM010001390">
    <property type="protein sequence ID" value="KAF6156023.1"/>
    <property type="molecule type" value="Genomic_DNA"/>
</dbReference>
<reference evidence="3 4" key="1">
    <citation type="journal article" date="2020" name="IScience">
        <title>Genome Sequencing of the Endangered Kingdonia uniflora (Circaeasteraceae, Ranunculales) Reveals Potential Mechanisms of Evolutionary Specialization.</title>
        <authorList>
            <person name="Sun Y."/>
            <person name="Deng T."/>
            <person name="Zhang A."/>
            <person name="Moore M.J."/>
            <person name="Landis J.B."/>
            <person name="Lin N."/>
            <person name="Zhang H."/>
            <person name="Zhang X."/>
            <person name="Huang J."/>
            <person name="Zhang X."/>
            <person name="Sun H."/>
            <person name="Wang H."/>
        </authorList>
    </citation>
    <scope>NUCLEOTIDE SEQUENCE [LARGE SCALE GENOMIC DNA]</scope>
    <source>
        <strain evidence="3">TB1705</strain>
        <tissue evidence="3">Leaf</tissue>
    </source>
</reference>
<accession>A0A7J7MMA2</accession>
<dbReference type="PANTHER" id="PTHR46620">
    <property type="entry name" value="J DOMAIN-CONTAINING PROTEIN SPF31"/>
    <property type="match status" value="1"/>
</dbReference>
<feature type="region of interest" description="Disordered" evidence="1">
    <location>
        <begin position="1"/>
        <end position="34"/>
    </location>
</feature>
<dbReference type="PANTHER" id="PTHR46620:SF1">
    <property type="entry name" value="J DOMAIN-CONTAINING PROTEIN SPF31"/>
    <property type="match status" value="1"/>
</dbReference>
<dbReference type="OrthoDB" id="1937542at2759"/>
<evidence type="ECO:0000259" key="2">
    <source>
        <dbReference type="Pfam" id="PF13966"/>
    </source>
</evidence>
<evidence type="ECO:0000256" key="1">
    <source>
        <dbReference type="SAM" id="MobiDB-lite"/>
    </source>
</evidence>
<feature type="region of interest" description="Disordered" evidence="1">
    <location>
        <begin position="352"/>
        <end position="384"/>
    </location>
</feature>
<name>A0A7J7MMA2_9MAGN</name>
<proteinExistence type="predicted"/>
<feature type="compositionally biased region" description="Basic and acidic residues" evidence="1">
    <location>
        <begin position="359"/>
        <end position="373"/>
    </location>
</feature>
<organism evidence="3 4">
    <name type="scientific">Kingdonia uniflora</name>
    <dbReference type="NCBI Taxonomy" id="39325"/>
    <lineage>
        <taxon>Eukaryota</taxon>
        <taxon>Viridiplantae</taxon>
        <taxon>Streptophyta</taxon>
        <taxon>Embryophyta</taxon>
        <taxon>Tracheophyta</taxon>
        <taxon>Spermatophyta</taxon>
        <taxon>Magnoliopsida</taxon>
        <taxon>Ranunculales</taxon>
        <taxon>Circaeasteraceae</taxon>
        <taxon>Kingdonia</taxon>
    </lineage>
</organism>
<dbReference type="AlphaFoldDB" id="A0A7J7MMA2"/>
<evidence type="ECO:0000313" key="4">
    <source>
        <dbReference type="Proteomes" id="UP000541444"/>
    </source>
</evidence>
<feature type="domain" description="Reverse transcriptase zinc-binding" evidence="2">
    <location>
        <begin position="213"/>
        <end position="300"/>
    </location>
</feature>
<sequence length="384" mass="45422">MKGCNSSTRSNDRATRFNQVELANYRQGARDKGQGKYEQQFELSEEFQQQLKQKVRELLTEQEWRRRKMQMRISEEEGRLKKDEEETKEMWKRKREHEEQWEGTRENRVVEDQIDVAEFAFIIMVYDKGVMKFSVSFGRGVRIKVGVDKHECSVQEALNLDPTGILWNLDFHRNLNDWELDLVASLLDKLTRFHHCPGEDDKMILIDCAKGMFSVKTFYKDLEIPTQNTPLTFPMKKIWIPKLTSKVVFFAWTLVLNKAFTIDNLRKRNILIVNFCSMCKKDGESIDYLLLLCLFAESIWIELFTGIGNPWPHFRSVKELLTNWKTRNLVCHGKVLWRFLPFVVSSWRDFKKTGKKGKKGEIRPPKLKIEDPNKSYVQRPVKRG</sequence>
<dbReference type="Pfam" id="PF13966">
    <property type="entry name" value="zf-RVT"/>
    <property type="match status" value="1"/>
</dbReference>
<keyword evidence="4" id="KW-1185">Reference proteome</keyword>
<gene>
    <name evidence="3" type="ORF">GIB67_035380</name>
</gene>
<comment type="caution">
    <text evidence="3">The sequence shown here is derived from an EMBL/GenBank/DDBJ whole genome shotgun (WGS) entry which is preliminary data.</text>
</comment>
<protein>
    <recommendedName>
        <fullName evidence="2">Reverse transcriptase zinc-binding domain-containing protein</fullName>
    </recommendedName>
</protein>
<dbReference type="Proteomes" id="UP000541444">
    <property type="component" value="Unassembled WGS sequence"/>
</dbReference>
<dbReference type="InterPro" id="IPR026960">
    <property type="entry name" value="RVT-Znf"/>
</dbReference>
<evidence type="ECO:0000313" key="3">
    <source>
        <dbReference type="EMBL" id="KAF6156023.1"/>
    </source>
</evidence>